<dbReference type="InterPro" id="IPR050297">
    <property type="entry name" value="LipidA_mod_glycosyltrf_83"/>
</dbReference>
<sequence length="436" mass="46930">MLDSVLASPRSVVALLLLGAAERIAWLSTRSEPSYAIGEAPDIAISLARTGAYANAFSPDSGPSAHVLPISPLIAGGVYYLLGVRTPAAETLLAGWSIGLTLLSFLLLYLIFRELGASRFSRVAALAIACLLPLNVHLETSNFRVWEGALATSTGLAYLLMLIRLDRAPAIDWRAIVGIALAAGLVFFIAPQLGVACYAGAAFLTARRLPPKRWPGAIVAATAGLALFLVPWAIRNEQAMGAPIWLRSNFGLELTLGMNPAAVHTHDPERTFRDRMAEIHPTASDAALARLKAAGGEQAYAEALGKRTKAWIAAHPADAATLALRHLGEMLFPPAWYWSERGSGTIVKLAVAWICAALALLWIASIAPRRQPTMVYPALMVLLPILPYMITQPILRYRYVIFGLTLFMACDLAARLPVRSAISRRRAPGMTDRQAA</sequence>
<evidence type="ECO:0008006" key="11">
    <source>
        <dbReference type="Google" id="ProtNLM"/>
    </source>
</evidence>
<keyword evidence="7 8" id="KW-0472">Membrane</keyword>
<feature type="transmembrane region" description="Helical" evidence="8">
    <location>
        <begin position="216"/>
        <end position="234"/>
    </location>
</feature>
<protein>
    <recommendedName>
        <fullName evidence="11">Glycosyltransferase RgtA/B/C/D-like domain-containing protein</fullName>
    </recommendedName>
</protein>
<keyword evidence="6 8" id="KW-1133">Transmembrane helix</keyword>
<evidence type="ECO:0000256" key="7">
    <source>
        <dbReference type="ARBA" id="ARBA00023136"/>
    </source>
</evidence>
<feature type="transmembrane region" description="Helical" evidence="8">
    <location>
        <begin position="94"/>
        <end position="112"/>
    </location>
</feature>
<evidence type="ECO:0000256" key="8">
    <source>
        <dbReference type="SAM" id="Phobius"/>
    </source>
</evidence>
<feature type="transmembrane region" description="Helical" evidence="8">
    <location>
        <begin position="65"/>
        <end position="82"/>
    </location>
</feature>
<comment type="subcellular location">
    <subcellularLocation>
        <location evidence="1">Cell membrane</location>
        <topology evidence="1">Multi-pass membrane protein</topology>
    </subcellularLocation>
</comment>
<evidence type="ECO:0000256" key="4">
    <source>
        <dbReference type="ARBA" id="ARBA00022679"/>
    </source>
</evidence>
<evidence type="ECO:0000256" key="6">
    <source>
        <dbReference type="ARBA" id="ARBA00022989"/>
    </source>
</evidence>
<dbReference type="GO" id="GO:0005886">
    <property type="term" value="C:plasma membrane"/>
    <property type="evidence" value="ECO:0007669"/>
    <property type="project" value="UniProtKB-SubCell"/>
</dbReference>
<gene>
    <name evidence="9" type="ORF">DI623_12015</name>
</gene>
<organism evidence="9 10">
    <name type="scientific">Sphingomonas sanxanigenens</name>
    <dbReference type="NCBI Taxonomy" id="397260"/>
    <lineage>
        <taxon>Bacteria</taxon>
        <taxon>Pseudomonadati</taxon>
        <taxon>Pseudomonadota</taxon>
        <taxon>Alphaproteobacteria</taxon>
        <taxon>Sphingomonadales</taxon>
        <taxon>Sphingomonadaceae</taxon>
        <taxon>Sphingomonas</taxon>
    </lineage>
</organism>
<dbReference type="Proteomes" id="UP000249066">
    <property type="component" value="Unassembled WGS sequence"/>
</dbReference>
<keyword evidence="2" id="KW-1003">Cell membrane</keyword>
<reference evidence="9 10" key="1">
    <citation type="submission" date="2017-08" db="EMBL/GenBank/DDBJ databases">
        <title>Infants hospitalized years apart are colonized by the same room-sourced microbial strains.</title>
        <authorList>
            <person name="Brooks B."/>
            <person name="Olm M.R."/>
            <person name="Firek B.A."/>
            <person name="Baker R."/>
            <person name="Thomas B.C."/>
            <person name="Morowitz M.J."/>
            <person name="Banfield J.F."/>
        </authorList>
    </citation>
    <scope>NUCLEOTIDE SEQUENCE [LARGE SCALE GENOMIC DNA]</scope>
    <source>
        <strain evidence="9">S2_018_000_R2_101</strain>
    </source>
</reference>
<keyword evidence="4" id="KW-0808">Transferase</keyword>
<evidence type="ECO:0000313" key="10">
    <source>
        <dbReference type="Proteomes" id="UP000249066"/>
    </source>
</evidence>
<name>A0A2W5A6D0_9SPHN</name>
<dbReference type="EMBL" id="QFNN01000082">
    <property type="protein sequence ID" value="PZO88752.1"/>
    <property type="molecule type" value="Genomic_DNA"/>
</dbReference>
<feature type="transmembrane region" description="Helical" evidence="8">
    <location>
        <begin position="175"/>
        <end position="204"/>
    </location>
</feature>
<evidence type="ECO:0000256" key="1">
    <source>
        <dbReference type="ARBA" id="ARBA00004651"/>
    </source>
</evidence>
<accession>A0A2W5A6D0</accession>
<evidence type="ECO:0000256" key="5">
    <source>
        <dbReference type="ARBA" id="ARBA00022692"/>
    </source>
</evidence>
<evidence type="ECO:0000313" key="9">
    <source>
        <dbReference type="EMBL" id="PZO88752.1"/>
    </source>
</evidence>
<dbReference type="AlphaFoldDB" id="A0A2W5A6D0"/>
<dbReference type="PANTHER" id="PTHR33908:SF11">
    <property type="entry name" value="MEMBRANE PROTEIN"/>
    <property type="match status" value="1"/>
</dbReference>
<dbReference type="PANTHER" id="PTHR33908">
    <property type="entry name" value="MANNOSYLTRANSFERASE YKCB-RELATED"/>
    <property type="match status" value="1"/>
</dbReference>
<feature type="transmembrane region" description="Helical" evidence="8">
    <location>
        <begin position="397"/>
        <end position="416"/>
    </location>
</feature>
<comment type="caution">
    <text evidence="9">The sequence shown here is derived from an EMBL/GenBank/DDBJ whole genome shotgun (WGS) entry which is preliminary data.</text>
</comment>
<feature type="transmembrane region" description="Helical" evidence="8">
    <location>
        <begin position="145"/>
        <end position="163"/>
    </location>
</feature>
<evidence type="ECO:0000256" key="2">
    <source>
        <dbReference type="ARBA" id="ARBA00022475"/>
    </source>
</evidence>
<feature type="transmembrane region" description="Helical" evidence="8">
    <location>
        <begin position="118"/>
        <end position="138"/>
    </location>
</feature>
<proteinExistence type="predicted"/>
<keyword evidence="3" id="KW-0328">Glycosyltransferase</keyword>
<dbReference type="GO" id="GO:0009103">
    <property type="term" value="P:lipopolysaccharide biosynthetic process"/>
    <property type="evidence" value="ECO:0007669"/>
    <property type="project" value="UniProtKB-ARBA"/>
</dbReference>
<evidence type="ECO:0000256" key="3">
    <source>
        <dbReference type="ARBA" id="ARBA00022676"/>
    </source>
</evidence>
<keyword evidence="5 8" id="KW-0812">Transmembrane</keyword>
<feature type="transmembrane region" description="Helical" evidence="8">
    <location>
        <begin position="374"/>
        <end position="391"/>
    </location>
</feature>
<feature type="transmembrane region" description="Helical" evidence="8">
    <location>
        <begin position="346"/>
        <end position="367"/>
    </location>
</feature>
<dbReference type="GO" id="GO:0016763">
    <property type="term" value="F:pentosyltransferase activity"/>
    <property type="evidence" value="ECO:0007669"/>
    <property type="project" value="TreeGrafter"/>
</dbReference>